<dbReference type="InterPro" id="IPR008166">
    <property type="entry name" value="Glyco_transf_92"/>
</dbReference>
<reference evidence="9 10" key="2">
    <citation type="journal article" date="2019" name="G3 (Bethesda)">
        <title>Hybrid Assembly of the Genome of the Entomopathogenic Nematode Steinernema carpocapsae Identifies the X-Chromosome.</title>
        <authorList>
            <person name="Serra L."/>
            <person name="Macchietto M."/>
            <person name="Macias-Munoz A."/>
            <person name="McGill C.J."/>
            <person name="Rodriguez I.M."/>
            <person name="Rodriguez B."/>
            <person name="Murad R."/>
            <person name="Mortazavi A."/>
        </authorList>
    </citation>
    <scope>NUCLEOTIDE SEQUENCE [LARGE SCALE GENOMIC DNA]</scope>
    <source>
        <strain evidence="9 10">ALL</strain>
    </source>
</reference>
<evidence type="ECO:0000313" key="10">
    <source>
        <dbReference type="Proteomes" id="UP000298663"/>
    </source>
</evidence>
<organism evidence="9 10">
    <name type="scientific">Steinernema carpocapsae</name>
    <name type="common">Entomopathogenic nematode</name>
    <dbReference type="NCBI Taxonomy" id="34508"/>
    <lineage>
        <taxon>Eukaryota</taxon>
        <taxon>Metazoa</taxon>
        <taxon>Ecdysozoa</taxon>
        <taxon>Nematoda</taxon>
        <taxon>Chromadorea</taxon>
        <taxon>Rhabditida</taxon>
        <taxon>Tylenchina</taxon>
        <taxon>Panagrolaimomorpha</taxon>
        <taxon>Strongyloidoidea</taxon>
        <taxon>Steinernematidae</taxon>
        <taxon>Steinernema</taxon>
    </lineage>
</organism>
<keyword evidence="10" id="KW-1185">Reference proteome</keyword>
<evidence type="ECO:0000256" key="3">
    <source>
        <dbReference type="ARBA" id="ARBA00022676"/>
    </source>
</evidence>
<dbReference type="InterPro" id="IPR052012">
    <property type="entry name" value="GTase_92"/>
</dbReference>
<dbReference type="GO" id="GO:0016020">
    <property type="term" value="C:membrane"/>
    <property type="evidence" value="ECO:0007669"/>
    <property type="project" value="UniProtKB-SubCell"/>
</dbReference>
<keyword evidence="7" id="KW-0472">Membrane</keyword>
<protein>
    <recommendedName>
        <fullName evidence="8">Glycosyltransferase family 92 protein</fullName>
        <ecNumber evidence="8">2.4.1.-</ecNumber>
    </recommendedName>
</protein>
<dbReference type="EC" id="2.4.1.-" evidence="8"/>
<dbReference type="OrthoDB" id="2526284at2759"/>
<dbReference type="Proteomes" id="UP000298663">
    <property type="component" value="Chromosome X"/>
</dbReference>
<dbReference type="AlphaFoldDB" id="A0A4U8UX81"/>
<gene>
    <name evidence="9" type="ORF">L596_004407</name>
</gene>
<reference evidence="9 10" key="1">
    <citation type="journal article" date="2015" name="Genome Biol.">
        <title>Comparative genomics of Steinernema reveals deeply conserved gene regulatory networks.</title>
        <authorList>
            <person name="Dillman A.R."/>
            <person name="Macchietto M."/>
            <person name="Porter C.F."/>
            <person name="Rogers A."/>
            <person name="Williams B."/>
            <person name="Antoshechkin I."/>
            <person name="Lee M.M."/>
            <person name="Goodwin Z."/>
            <person name="Lu X."/>
            <person name="Lewis E.E."/>
            <person name="Goodrich-Blair H."/>
            <person name="Stock S.P."/>
            <person name="Adams B.J."/>
            <person name="Sternberg P.W."/>
            <person name="Mortazavi A."/>
        </authorList>
    </citation>
    <scope>NUCLEOTIDE SEQUENCE [LARGE SCALE GENOMIC DNA]</scope>
    <source>
        <strain evidence="9 10">ALL</strain>
    </source>
</reference>
<dbReference type="EMBL" id="AZBU02000001">
    <property type="protein sequence ID" value="TMS37485.1"/>
    <property type="molecule type" value="Genomic_DNA"/>
</dbReference>
<dbReference type="GO" id="GO:0016757">
    <property type="term" value="F:glycosyltransferase activity"/>
    <property type="evidence" value="ECO:0007669"/>
    <property type="project" value="UniProtKB-UniRule"/>
</dbReference>
<evidence type="ECO:0000313" key="9">
    <source>
        <dbReference type="EMBL" id="TMS37485.1"/>
    </source>
</evidence>
<sequence>MLSLGHEFEAEMGYSPNTELDWRNQATAHSDCLLKYKEAAKFVIVSDIDDVLFPRIGDTYIEEFMKLSRDYPHAAGFMYDRYNTEVTTHLNPNKFSLSSLIDSSEIRDEWEDGKSVYNPERVFTAWIHWPGLTHQPGYKMQLVSSEQNIMVHMRKWKMVSHINVISMRGSRSDFIANGLPLTHFQGPPDAQSSTKKKLKSKARKALTALDGTFIAAPLGF</sequence>
<comment type="similarity">
    <text evidence="2 8">Belongs to the glycosyltransferase 92 family.</text>
</comment>
<evidence type="ECO:0000256" key="8">
    <source>
        <dbReference type="RuleBase" id="RU366017"/>
    </source>
</evidence>
<keyword evidence="6" id="KW-1133">Transmembrane helix</keyword>
<dbReference type="EMBL" id="CM016762">
    <property type="protein sequence ID" value="TMS37485.1"/>
    <property type="molecule type" value="Genomic_DNA"/>
</dbReference>
<keyword evidence="3 8" id="KW-0328">Glycosyltransferase</keyword>
<evidence type="ECO:0000256" key="2">
    <source>
        <dbReference type="ARBA" id="ARBA00007647"/>
    </source>
</evidence>
<evidence type="ECO:0000256" key="1">
    <source>
        <dbReference type="ARBA" id="ARBA00004167"/>
    </source>
</evidence>
<proteinExistence type="inferred from homology"/>
<evidence type="ECO:0000256" key="5">
    <source>
        <dbReference type="ARBA" id="ARBA00022692"/>
    </source>
</evidence>
<dbReference type="PANTHER" id="PTHR21645:SF22">
    <property type="entry name" value="GLYCOSYLTRANSFERASE FAMILY 92 PROTEIN"/>
    <property type="match status" value="1"/>
</dbReference>
<keyword evidence="4 8" id="KW-0808">Transferase</keyword>
<evidence type="ECO:0000256" key="4">
    <source>
        <dbReference type="ARBA" id="ARBA00022679"/>
    </source>
</evidence>
<dbReference type="Pfam" id="PF01697">
    <property type="entry name" value="Glyco_transf_92"/>
    <property type="match status" value="1"/>
</dbReference>
<keyword evidence="5" id="KW-0812">Transmembrane</keyword>
<dbReference type="PANTHER" id="PTHR21645">
    <property type="entry name" value="GLYCOSYLTRANSFERASE FAMILY 92 PROTEIN"/>
    <property type="match status" value="1"/>
</dbReference>
<name>A0A4U8UX81_STECR</name>
<comment type="subcellular location">
    <subcellularLocation>
        <location evidence="1">Membrane</location>
        <topology evidence="1">Single-pass membrane protein</topology>
    </subcellularLocation>
</comment>
<evidence type="ECO:0000256" key="6">
    <source>
        <dbReference type="ARBA" id="ARBA00022989"/>
    </source>
</evidence>
<accession>A0A4U8UX81</accession>
<evidence type="ECO:0000256" key="7">
    <source>
        <dbReference type="ARBA" id="ARBA00023136"/>
    </source>
</evidence>
<comment type="caution">
    <text evidence="9">The sequence shown here is derived from an EMBL/GenBank/DDBJ whole genome shotgun (WGS) entry which is preliminary data.</text>
</comment>